<evidence type="ECO:0000313" key="14">
    <source>
        <dbReference type="EMBL" id="MBC5782314.1"/>
    </source>
</evidence>
<dbReference type="SUPFAM" id="SSF53448">
    <property type="entry name" value="Nucleotide-diphospho-sugar transferases"/>
    <property type="match status" value="1"/>
</dbReference>
<feature type="transmembrane region" description="Helical" evidence="12">
    <location>
        <begin position="414"/>
        <end position="437"/>
    </location>
</feature>
<dbReference type="CDD" id="cd04191">
    <property type="entry name" value="Glucan_BSP_MdoH"/>
    <property type="match status" value="1"/>
</dbReference>
<dbReference type="EMBL" id="JACORT010000001">
    <property type="protein sequence ID" value="MBC5782314.1"/>
    <property type="molecule type" value="Genomic_DNA"/>
</dbReference>
<dbReference type="InterPro" id="IPR001173">
    <property type="entry name" value="Glyco_trans_2-like"/>
</dbReference>
<feature type="transmembrane region" description="Helical" evidence="12">
    <location>
        <begin position="62"/>
        <end position="83"/>
    </location>
</feature>
<dbReference type="Proteomes" id="UP000608513">
    <property type="component" value="Unassembled WGS sequence"/>
</dbReference>
<dbReference type="GO" id="GO:0005886">
    <property type="term" value="C:plasma membrane"/>
    <property type="evidence" value="ECO:0007669"/>
    <property type="project" value="UniProtKB-SubCell"/>
</dbReference>
<evidence type="ECO:0000256" key="10">
    <source>
        <dbReference type="ARBA" id="ARBA00022989"/>
    </source>
</evidence>
<organism evidence="14 15">
    <name type="scientific">Ramlibacter cellulosilyticus</name>
    <dbReference type="NCBI Taxonomy" id="2764187"/>
    <lineage>
        <taxon>Bacteria</taxon>
        <taxon>Pseudomonadati</taxon>
        <taxon>Pseudomonadota</taxon>
        <taxon>Betaproteobacteria</taxon>
        <taxon>Burkholderiales</taxon>
        <taxon>Comamonadaceae</taxon>
        <taxon>Ramlibacter</taxon>
    </lineage>
</organism>
<keyword evidence="7" id="KW-0328">Glycosyltransferase</keyword>
<evidence type="ECO:0000256" key="8">
    <source>
        <dbReference type="ARBA" id="ARBA00022679"/>
    </source>
</evidence>
<evidence type="ECO:0000256" key="12">
    <source>
        <dbReference type="SAM" id="Phobius"/>
    </source>
</evidence>
<dbReference type="PANTHER" id="PTHR43867">
    <property type="entry name" value="CELLULOSE SYNTHASE CATALYTIC SUBUNIT A [UDP-FORMING]"/>
    <property type="match status" value="1"/>
</dbReference>
<gene>
    <name evidence="14" type="primary">mdoH</name>
    <name evidence="14" type="ORF">H8N03_05115</name>
</gene>
<keyword evidence="8" id="KW-0808">Transferase</keyword>
<evidence type="ECO:0000256" key="9">
    <source>
        <dbReference type="ARBA" id="ARBA00022692"/>
    </source>
</evidence>
<feature type="transmembrane region" description="Helical" evidence="12">
    <location>
        <begin position="449"/>
        <end position="469"/>
    </location>
</feature>
<dbReference type="InterPro" id="IPR050321">
    <property type="entry name" value="Glycosyltr_2/OpgH_subfam"/>
</dbReference>
<evidence type="ECO:0000256" key="4">
    <source>
        <dbReference type="ARBA" id="ARBA00020585"/>
    </source>
</evidence>
<dbReference type="RefSeq" id="WP_187075016.1">
    <property type="nucleotide sequence ID" value="NZ_JACORT010000001.1"/>
</dbReference>
<evidence type="ECO:0000256" key="1">
    <source>
        <dbReference type="ARBA" id="ARBA00004429"/>
    </source>
</evidence>
<evidence type="ECO:0000256" key="11">
    <source>
        <dbReference type="ARBA" id="ARBA00023136"/>
    </source>
</evidence>
<comment type="caution">
    <text evidence="14">The sequence shown here is derived from an EMBL/GenBank/DDBJ whole genome shotgun (WGS) entry which is preliminary data.</text>
</comment>
<comment type="similarity">
    <text evidence="3">Belongs to the glycosyltransferase 2 family. OpgH subfamily.</text>
</comment>
<dbReference type="AlphaFoldDB" id="A0A923MQG8"/>
<accession>A0A923MQG8</accession>
<keyword evidence="6" id="KW-0997">Cell inner membrane</keyword>
<keyword evidence="10 12" id="KW-1133">Transmembrane helix</keyword>
<dbReference type="NCBIfam" id="NF003962">
    <property type="entry name" value="PRK05454.2-5"/>
    <property type="match status" value="1"/>
</dbReference>
<proteinExistence type="inferred from homology"/>
<dbReference type="GO" id="GO:0016758">
    <property type="term" value="F:hexosyltransferase activity"/>
    <property type="evidence" value="ECO:0007669"/>
    <property type="project" value="TreeGrafter"/>
</dbReference>
<protein>
    <recommendedName>
        <fullName evidence="4">Glucans biosynthesis glucosyltransferase H</fullName>
    </recommendedName>
</protein>
<keyword evidence="5" id="KW-1003">Cell membrane</keyword>
<dbReference type="Pfam" id="PF13632">
    <property type="entry name" value="Glyco_trans_2_3"/>
    <property type="match status" value="1"/>
</dbReference>
<evidence type="ECO:0000256" key="3">
    <source>
        <dbReference type="ARBA" id="ARBA00009337"/>
    </source>
</evidence>
<evidence type="ECO:0000313" key="15">
    <source>
        <dbReference type="Proteomes" id="UP000608513"/>
    </source>
</evidence>
<evidence type="ECO:0000256" key="2">
    <source>
        <dbReference type="ARBA" id="ARBA00005001"/>
    </source>
</evidence>
<comment type="pathway">
    <text evidence="2">Glycan metabolism; osmoregulated periplasmic glucan (OPG) biosynthesis.</text>
</comment>
<evidence type="ECO:0000256" key="6">
    <source>
        <dbReference type="ARBA" id="ARBA00022519"/>
    </source>
</evidence>
<evidence type="ECO:0000256" key="7">
    <source>
        <dbReference type="ARBA" id="ARBA00022676"/>
    </source>
</evidence>
<reference evidence="14" key="1">
    <citation type="submission" date="2020-08" db="EMBL/GenBank/DDBJ databases">
        <title>Ramlibacter sp. USB13 16S ribosomal RNA gene genome sequencing and assembly.</title>
        <authorList>
            <person name="Kang M."/>
        </authorList>
    </citation>
    <scope>NUCLEOTIDE SEQUENCE</scope>
    <source>
        <strain evidence="14">USB13</strain>
    </source>
</reference>
<feature type="domain" description="Glycosyltransferase 2-like" evidence="13">
    <location>
        <begin position="245"/>
        <end position="457"/>
    </location>
</feature>
<keyword evidence="9 12" id="KW-0812">Transmembrane</keyword>
<dbReference type="Gene3D" id="3.90.550.10">
    <property type="entry name" value="Spore Coat Polysaccharide Biosynthesis Protein SpsA, Chain A"/>
    <property type="match status" value="1"/>
</dbReference>
<sequence length="732" mass="79492">MNEAPPSERARTAPPLRRGAMTPSPWFGFWRGLLFALWRAPSSRTRMVREAPWHAAAGRRRATLLALVAALAAGAAALRVAAGPEHPDALWWAATALMTLLFAWVGVGCATAAMGAWAAWRGDPLAPAVPAARRPIDAAARTAIIMPICNEDVVTVFAGLRATCESLAATGALPLFDVFVLSDTSDPGLRAAEERAWRRLCAMLGEPADGTGRLFYRWRKRRVKRKSGNVADFCRRWGRNYRYMVVLDADSTMRGDTLVQLVRLMEANPRAGILQTLPQVANPATLHARAQRFASQVYGRLFARGMAWWQLGDAHYWGHNAILRVEPFMRHCGLARLPGRGGLAGEILSHDFVEAALMGRMGYEVWLVPELEGSWEQTPANLLDELQRDRRWCQGNLQNVRLVAEPGWRSAHRAMFAVGAFSYAVAPLWLAFMVLGLSGAGQTGSDTHLWLLTLALLLLPRLLGVGMVLARGEAAAFGGVGRLAGSALFELVLSTLQAPVRMLAHCVHVLGALTGLKLEWRSPPRAADVPRWGDVARRLGAPVLLPLATGLAVLQRSASDALAPIWLPLSLAVPLVVFTGHPSAGQVAARMGLLRTPDEAARPRPLVQAAQLRGFLDLAPSRAPMVGAPARRPTAPRNWAHAGLLATTMIVLAMSPRPPGDVPDLPQASRHGLHHLVVADSGSSLRAGQALDKPSARKRVVRERPARMIDDAVRMRAREAVQRALAEEEWPV</sequence>
<name>A0A923MQG8_9BURK</name>
<feature type="transmembrane region" description="Helical" evidence="12">
    <location>
        <begin position="89"/>
        <end position="113"/>
    </location>
</feature>
<dbReference type="NCBIfam" id="NF003958">
    <property type="entry name" value="PRK05454.2-1"/>
    <property type="match status" value="1"/>
</dbReference>
<keyword evidence="11 12" id="KW-0472">Membrane</keyword>
<comment type="subcellular location">
    <subcellularLocation>
        <location evidence="1">Cell inner membrane</location>
        <topology evidence="1">Multi-pass membrane protein</topology>
    </subcellularLocation>
</comment>
<evidence type="ECO:0000256" key="5">
    <source>
        <dbReference type="ARBA" id="ARBA00022475"/>
    </source>
</evidence>
<dbReference type="PANTHER" id="PTHR43867:SF5">
    <property type="entry name" value="GLUCANS BIOSYNTHESIS GLUCOSYLTRANSFERASE H"/>
    <property type="match status" value="1"/>
</dbReference>
<dbReference type="InterPro" id="IPR029044">
    <property type="entry name" value="Nucleotide-diphossugar_trans"/>
</dbReference>
<evidence type="ECO:0000259" key="13">
    <source>
        <dbReference type="Pfam" id="PF13632"/>
    </source>
</evidence>
<keyword evidence="15" id="KW-1185">Reference proteome</keyword>